<keyword evidence="6" id="KW-1185">Reference proteome</keyword>
<dbReference type="Proteomes" id="UP000607653">
    <property type="component" value="Unassembled WGS sequence"/>
</dbReference>
<dbReference type="AlphaFoldDB" id="A0A822ZDD1"/>
<keyword evidence="3" id="KW-0732">Signal</keyword>
<keyword evidence="2" id="KW-1133">Transmembrane helix</keyword>
<dbReference type="PANTHER" id="PTHR45631">
    <property type="entry name" value="OS07G0107800 PROTEIN-RELATED"/>
    <property type="match status" value="1"/>
</dbReference>
<comment type="subcellular location">
    <subcellularLocation>
        <location evidence="1">Membrane</location>
        <topology evidence="1">Single-pass membrane protein</topology>
    </subcellularLocation>
</comment>
<feature type="transmembrane region" description="Helical" evidence="2">
    <location>
        <begin position="297"/>
        <end position="320"/>
    </location>
</feature>
<sequence>MTNIHVLFLQILLGLLALSMPALGVFLSIDCGSSDSFTAPNNITWVGDDLYIKGAKDTQNCLTSQTVQSADNSPVAHQYTTRRVFSTGKKNCYSIGDVGKGNQFDGNRWATVASCTTDPVYYEVIYHTKFDNISVCVAQTDPGHQPFISAIQVISLDLGMYGGAAPNSPLFLNHRINYGGDKIVRHALEFNFTTNISASASGNGYNARYCLNRTSDSTLPPIINALETFQIGAPLTDGTDSKHVKVLSSLQKAFVQLQNWSGDPCLPNGFSWDWVECNFSETPQITALYVNLFNFPILPLIAFLLFISHLSSSLILDFLLNLFKSKVIKLYLFIFF</sequence>
<evidence type="ECO:0000256" key="1">
    <source>
        <dbReference type="ARBA" id="ARBA00004167"/>
    </source>
</evidence>
<name>A0A822ZDD1_NELNU</name>
<evidence type="ECO:0000313" key="5">
    <source>
        <dbReference type="EMBL" id="DAD42573.1"/>
    </source>
</evidence>
<organism evidence="5 6">
    <name type="scientific">Nelumbo nucifera</name>
    <name type="common">Sacred lotus</name>
    <dbReference type="NCBI Taxonomy" id="4432"/>
    <lineage>
        <taxon>Eukaryota</taxon>
        <taxon>Viridiplantae</taxon>
        <taxon>Streptophyta</taxon>
        <taxon>Embryophyta</taxon>
        <taxon>Tracheophyta</taxon>
        <taxon>Spermatophyta</taxon>
        <taxon>Magnoliopsida</taxon>
        <taxon>Proteales</taxon>
        <taxon>Nelumbonaceae</taxon>
        <taxon>Nelumbo</taxon>
    </lineage>
</organism>
<dbReference type="InterPro" id="IPR024788">
    <property type="entry name" value="Malectin-like_Carb-bd_dom"/>
</dbReference>
<dbReference type="Pfam" id="PF12819">
    <property type="entry name" value="Malectin_like"/>
    <property type="match status" value="2"/>
</dbReference>
<accession>A0A822ZDD1</accession>
<evidence type="ECO:0000313" key="6">
    <source>
        <dbReference type="Proteomes" id="UP000607653"/>
    </source>
</evidence>
<keyword evidence="2" id="KW-0472">Membrane</keyword>
<feature type="chain" id="PRO_5033045132" description="Malectin-like domain-containing protein" evidence="3">
    <location>
        <begin position="25"/>
        <end position="336"/>
    </location>
</feature>
<reference evidence="5 6" key="1">
    <citation type="journal article" date="2020" name="Mol. Biol. Evol.">
        <title>Distinct Expression and Methylation Patterns for Genes with Different Fates following a Single Whole-Genome Duplication in Flowering Plants.</title>
        <authorList>
            <person name="Shi T."/>
            <person name="Rahmani R.S."/>
            <person name="Gugger P.F."/>
            <person name="Wang M."/>
            <person name="Li H."/>
            <person name="Zhang Y."/>
            <person name="Li Z."/>
            <person name="Wang Q."/>
            <person name="Van de Peer Y."/>
            <person name="Marchal K."/>
            <person name="Chen J."/>
        </authorList>
    </citation>
    <scope>NUCLEOTIDE SEQUENCE [LARGE SCALE GENOMIC DNA]</scope>
    <source>
        <tissue evidence="5">Leaf</tissue>
    </source>
</reference>
<protein>
    <recommendedName>
        <fullName evidence="4">Malectin-like domain-containing protein</fullName>
    </recommendedName>
</protein>
<dbReference type="EMBL" id="DUZY01000006">
    <property type="protein sequence ID" value="DAD42573.1"/>
    <property type="molecule type" value="Genomic_DNA"/>
</dbReference>
<dbReference type="PANTHER" id="PTHR45631:SF44">
    <property type="entry name" value="CARBOHYDRATE-BINDING PROTEIN OF THE ER PROTEIN"/>
    <property type="match status" value="1"/>
</dbReference>
<comment type="caution">
    <text evidence="5">The sequence shown here is derived from an EMBL/GenBank/DDBJ whole genome shotgun (WGS) entry which is preliminary data.</text>
</comment>
<evidence type="ECO:0000256" key="3">
    <source>
        <dbReference type="SAM" id="SignalP"/>
    </source>
</evidence>
<feature type="domain" description="Malectin-like" evidence="4">
    <location>
        <begin position="29"/>
        <end position="97"/>
    </location>
</feature>
<evidence type="ECO:0000256" key="2">
    <source>
        <dbReference type="SAM" id="Phobius"/>
    </source>
</evidence>
<dbReference type="GO" id="GO:0016020">
    <property type="term" value="C:membrane"/>
    <property type="evidence" value="ECO:0007669"/>
    <property type="project" value="UniProtKB-SubCell"/>
</dbReference>
<gene>
    <name evidence="5" type="ORF">HUJ06_000803</name>
</gene>
<proteinExistence type="predicted"/>
<keyword evidence="2" id="KW-0812">Transmembrane</keyword>
<evidence type="ECO:0000259" key="4">
    <source>
        <dbReference type="Pfam" id="PF12819"/>
    </source>
</evidence>
<feature type="domain" description="Malectin-like" evidence="4">
    <location>
        <begin position="105"/>
        <end position="185"/>
    </location>
</feature>
<feature type="signal peptide" evidence="3">
    <location>
        <begin position="1"/>
        <end position="24"/>
    </location>
</feature>